<protein>
    <submittedName>
        <fullName evidence="2">Uncharacterized protein</fullName>
    </submittedName>
</protein>
<feature type="transmembrane region" description="Helical" evidence="1">
    <location>
        <begin position="108"/>
        <end position="129"/>
    </location>
</feature>
<gene>
    <name evidence="2" type="ORF">T10_7805</name>
</gene>
<keyword evidence="1" id="KW-0812">Transmembrane</keyword>
<keyword evidence="1" id="KW-0472">Membrane</keyword>
<accession>A0A0V1MKY2</accession>
<evidence type="ECO:0000256" key="1">
    <source>
        <dbReference type="SAM" id="Phobius"/>
    </source>
</evidence>
<organism evidence="2 3">
    <name type="scientific">Trichinella papuae</name>
    <dbReference type="NCBI Taxonomy" id="268474"/>
    <lineage>
        <taxon>Eukaryota</taxon>
        <taxon>Metazoa</taxon>
        <taxon>Ecdysozoa</taxon>
        <taxon>Nematoda</taxon>
        <taxon>Enoplea</taxon>
        <taxon>Dorylaimia</taxon>
        <taxon>Trichinellida</taxon>
        <taxon>Trichinellidae</taxon>
        <taxon>Trichinella</taxon>
    </lineage>
</organism>
<reference evidence="2 3" key="1">
    <citation type="submission" date="2015-01" db="EMBL/GenBank/DDBJ databases">
        <title>Evolution of Trichinella species and genotypes.</title>
        <authorList>
            <person name="Korhonen P.K."/>
            <person name="Edoardo P."/>
            <person name="Giuseppe L.R."/>
            <person name="Gasser R.B."/>
        </authorList>
    </citation>
    <scope>NUCLEOTIDE SEQUENCE [LARGE SCALE GENOMIC DNA]</scope>
    <source>
        <strain evidence="2">ISS1980</strain>
    </source>
</reference>
<dbReference type="Proteomes" id="UP000054843">
    <property type="component" value="Unassembled WGS sequence"/>
</dbReference>
<comment type="caution">
    <text evidence="2">The sequence shown here is derived from an EMBL/GenBank/DDBJ whole genome shotgun (WGS) entry which is preliminary data.</text>
</comment>
<name>A0A0V1MKY2_9BILA</name>
<keyword evidence="3" id="KW-1185">Reference proteome</keyword>
<sequence length="132" mass="15208">MQGRENWPNEPAAIADDNEHLTAEQKTVKVLTSQTDESGVDQVINLTHYSRYETLIRVTAYCLRFARNCQSLASERTTDVNLSVKEIWNAERYNTPVPDYLHDGNGDIWLWIYICICITVSMFLPRALISNR</sequence>
<proteinExistence type="predicted"/>
<keyword evidence="1" id="KW-1133">Transmembrane helix</keyword>
<evidence type="ECO:0000313" key="2">
    <source>
        <dbReference type="EMBL" id="KRZ72455.1"/>
    </source>
</evidence>
<evidence type="ECO:0000313" key="3">
    <source>
        <dbReference type="Proteomes" id="UP000054843"/>
    </source>
</evidence>
<dbReference type="STRING" id="268474.A0A0V1MKY2"/>
<dbReference type="AlphaFoldDB" id="A0A0V1MKY2"/>
<dbReference type="EMBL" id="JYDO01000078">
    <property type="protein sequence ID" value="KRZ72455.1"/>
    <property type="molecule type" value="Genomic_DNA"/>
</dbReference>